<feature type="domain" description="AttH" evidence="1">
    <location>
        <begin position="112"/>
        <end position="217"/>
    </location>
</feature>
<dbReference type="InterPro" id="IPR053112">
    <property type="entry name" value="Fungal_Dehydratase/Hydratase"/>
</dbReference>
<dbReference type="InterPro" id="IPR023374">
    <property type="entry name" value="AttH-like_dom_sf"/>
</dbReference>
<dbReference type="InterPro" id="IPR010791">
    <property type="entry name" value="AttH_dom"/>
</dbReference>
<reference evidence="2 3" key="1">
    <citation type="submission" date="2024-06" db="EMBL/GenBank/DDBJ databases">
        <title>Complete genome of Phlyctema vagabunda strain 19-DSS-EL-015.</title>
        <authorList>
            <person name="Fiorenzani C."/>
        </authorList>
    </citation>
    <scope>NUCLEOTIDE SEQUENCE [LARGE SCALE GENOMIC DNA]</scope>
    <source>
        <strain evidence="2 3">19-DSS-EL-015</strain>
    </source>
</reference>
<organism evidence="2 3">
    <name type="scientific">Phlyctema vagabunda</name>
    <dbReference type="NCBI Taxonomy" id="108571"/>
    <lineage>
        <taxon>Eukaryota</taxon>
        <taxon>Fungi</taxon>
        <taxon>Dikarya</taxon>
        <taxon>Ascomycota</taxon>
        <taxon>Pezizomycotina</taxon>
        <taxon>Leotiomycetes</taxon>
        <taxon>Helotiales</taxon>
        <taxon>Dermateaceae</taxon>
        <taxon>Phlyctema</taxon>
    </lineage>
</organism>
<protein>
    <submittedName>
        <fullName evidence="2">Kievitone hydratase</fullName>
    </submittedName>
</protein>
<sequence length="348" mass="38435">MPSFSLPDFITTLSAAGAKPTAKYIFEADNHESYRNSRIPALVDLSKSQYDADSGTSYWLSSFITGTNNKQYLALSHVLTKGPVDDVCRSSVLDLATLEYWVHLEYCLPQSRAYDTSQPLSVDFGSYTFGSTSNDSISNMYATVKTNASFSFDLQWETKTKVLLNGGAGVISFGPGPTNATELGFPGCKSTGSLTLNGTDIAIDPARSFTWYDRQLSYGAGKNWTWFEVNFPGTDIKASIWSYLLPDDTVWSYATVRRGESILVLAYDLVPDMSNVWVSPKSNFVYPLSWRLNFENGDFLDIVSVRADQEMYGPNNLVDSAYEGFITVSGKFLGQAKGFGVVELVTIY</sequence>
<keyword evidence="3" id="KW-1185">Reference proteome</keyword>
<gene>
    <name evidence="2" type="ORF">PVAG01_11328</name>
</gene>
<dbReference type="Proteomes" id="UP001629113">
    <property type="component" value="Unassembled WGS sequence"/>
</dbReference>
<dbReference type="Gene3D" id="2.40.370.10">
    <property type="entry name" value="AttH-like domain"/>
    <property type="match status" value="2"/>
</dbReference>
<evidence type="ECO:0000313" key="3">
    <source>
        <dbReference type="Proteomes" id="UP001629113"/>
    </source>
</evidence>
<dbReference type="Pfam" id="PF07143">
    <property type="entry name" value="CrtC"/>
    <property type="match status" value="1"/>
</dbReference>
<dbReference type="EMBL" id="JBFCZG010000011">
    <property type="protein sequence ID" value="KAL3417328.1"/>
    <property type="molecule type" value="Genomic_DNA"/>
</dbReference>
<name>A0ABR4P1Z6_9HELO</name>
<dbReference type="Pfam" id="PF17186">
    <property type="entry name" value="Lipocalin_9"/>
    <property type="match status" value="1"/>
</dbReference>
<dbReference type="SUPFAM" id="SSF159245">
    <property type="entry name" value="AttH-like"/>
    <property type="match status" value="1"/>
</dbReference>
<accession>A0ABR4P1Z6</accession>
<evidence type="ECO:0000313" key="2">
    <source>
        <dbReference type="EMBL" id="KAL3417328.1"/>
    </source>
</evidence>
<proteinExistence type="predicted"/>
<comment type="caution">
    <text evidence="2">The sequence shown here is derived from an EMBL/GenBank/DDBJ whole genome shotgun (WGS) entry which is preliminary data.</text>
</comment>
<evidence type="ECO:0000259" key="1">
    <source>
        <dbReference type="Pfam" id="PF07143"/>
    </source>
</evidence>
<dbReference type="PANTHER" id="PTHR40617">
    <property type="entry name" value="TERPENE CYCLASE ASQC"/>
    <property type="match status" value="1"/>
</dbReference>
<dbReference type="PANTHER" id="PTHR40617:SF1">
    <property type="entry name" value="ATTH DOMAIN-CONTAINING PROTEIN-RELATED"/>
    <property type="match status" value="1"/>
</dbReference>